<dbReference type="RefSeq" id="WP_119311838.1">
    <property type="nucleotide sequence ID" value="NZ_CP034413.3"/>
</dbReference>
<sequence length="497" mass="54690">MRTKTLSTAGKARRAWGNENWRAENHFKHTTSAIAPVRPAVELEVVEVCASAEGPAWGREGFADRDKEVTMKEKTLGTKLLLAAVTLGVLAYFSIQAVRYFGDPLTTTIAYQYQVEMSTVLSGYVVRDEAILTDDTSGLLQLQRAEGERISDGGVVALVYADQATLDRQKEIQSLHTQIEQLQYAEEAALGAEVSLRLDAQILQTIRDYRGALAADRLDTAEDCGAELRSLVMKRDYTYSDTEDLSAQMAELQSQLSSLRAQAGSSVRQITAPQAGLYSAVVDGYENILTPESLETLTPRTLAALEPDESLRSNRVGKLVLGDTWYYVTALEESEAQTLQESGRLKLRFAKGVGRDLSVKLTHISEAEGGRVVAVFQGDTYLSELTLLRQQSAEVIRQTTTGIRVPKEALRVRERTVTDEDGNESVVSETGVYCMVGMKARFKPVDVLYSGDDFALVRSTLDTAEEVSKTQEQIRLRAGDEVIITAYDLYDGKVIGS</sequence>
<keyword evidence="3" id="KW-1185">Reference proteome</keyword>
<dbReference type="KEGG" id="obj:EIO64_09925"/>
<evidence type="ECO:0008006" key="4">
    <source>
        <dbReference type="Google" id="ProtNLM"/>
    </source>
</evidence>
<name>A0A4D7APG8_9FIRM</name>
<gene>
    <name evidence="2" type="ORF">EIO64_09925</name>
</gene>
<keyword evidence="1" id="KW-0812">Transmembrane</keyword>
<dbReference type="EMBL" id="CP034413">
    <property type="protein sequence ID" value="QCI59491.1"/>
    <property type="molecule type" value="Genomic_DNA"/>
</dbReference>
<keyword evidence="1" id="KW-1133">Transmembrane helix</keyword>
<protein>
    <recommendedName>
        <fullName evidence="4">HlyD family efflux transporter periplasmic adaptor subunit</fullName>
    </recommendedName>
</protein>
<evidence type="ECO:0000256" key="1">
    <source>
        <dbReference type="SAM" id="Phobius"/>
    </source>
</evidence>
<dbReference type="GeneID" id="89520682"/>
<accession>A0A4D7APG8</accession>
<evidence type="ECO:0000313" key="3">
    <source>
        <dbReference type="Proteomes" id="UP000298642"/>
    </source>
</evidence>
<dbReference type="Proteomes" id="UP000298642">
    <property type="component" value="Chromosome"/>
</dbReference>
<feature type="transmembrane region" description="Helical" evidence="1">
    <location>
        <begin position="80"/>
        <end position="102"/>
    </location>
</feature>
<dbReference type="AlphaFoldDB" id="A0A4D7APG8"/>
<evidence type="ECO:0000313" key="2">
    <source>
        <dbReference type="EMBL" id="QCI59491.1"/>
    </source>
</evidence>
<keyword evidence="1" id="KW-0472">Membrane</keyword>
<proteinExistence type="predicted"/>
<organism evidence="2 3">
    <name type="scientific">Dysosmobacter welbionis</name>
    <dbReference type="NCBI Taxonomy" id="2093857"/>
    <lineage>
        <taxon>Bacteria</taxon>
        <taxon>Bacillati</taxon>
        <taxon>Bacillota</taxon>
        <taxon>Clostridia</taxon>
        <taxon>Eubacteriales</taxon>
        <taxon>Oscillospiraceae</taxon>
        <taxon>Dysosmobacter</taxon>
    </lineage>
</organism>
<reference evidence="3" key="1">
    <citation type="submission" date="2018-12" db="EMBL/GenBank/DDBJ databases">
        <title>Dusodibacter welbiota gen. nov., sp. nov., isolated from human faeces and emended description of the Oscillibacter genus.</title>
        <authorList>
            <person name="Le Roy T."/>
            <person name="Van der Smissen P."/>
            <person name="Delzenne N."/>
            <person name="Muccioli G."/>
            <person name="Collet J.F."/>
            <person name="Cani P.D."/>
        </authorList>
    </citation>
    <scope>NUCLEOTIDE SEQUENCE [LARGE SCALE GENOMIC DNA]</scope>
    <source>
        <strain evidence="3">J115</strain>
    </source>
</reference>